<keyword evidence="4 9" id="KW-0997">Cell inner membrane</keyword>
<dbReference type="GO" id="GO:0022857">
    <property type="term" value="F:transmembrane transporter activity"/>
    <property type="evidence" value="ECO:0007669"/>
    <property type="project" value="UniProtKB-UniRule"/>
</dbReference>
<keyword evidence="3" id="KW-1003">Cell membrane</keyword>
<dbReference type="PANTHER" id="PTHR35011:SF2">
    <property type="entry name" value="2,3-DIKETO-L-GULONATE TRAP TRANSPORTER SMALL PERMEASE PROTEIN YIAM"/>
    <property type="match status" value="1"/>
</dbReference>
<evidence type="ECO:0000256" key="1">
    <source>
        <dbReference type="ARBA" id="ARBA00004429"/>
    </source>
</evidence>
<comment type="subcellular location">
    <subcellularLocation>
        <location evidence="1 9">Cell inner membrane</location>
        <topology evidence="1 9">Multi-pass membrane protein</topology>
    </subcellularLocation>
</comment>
<dbReference type="PANTHER" id="PTHR35011">
    <property type="entry name" value="2,3-DIKETO-L-GULONATE TRAP TRANSPORTER SMALL PERMEASE PROTEIN YIAM"/>
    <property type="match status" value="1"/>
</dbReference>
<name>A0A4Z0C380_9BURK</name>
<feature type="transmembrane region" description="Helical" evidence="9">
    <location>
        <begin position="82"/>
        <end position="104"/>
    </location>
</feature>
<evidence type="ECO:0000259" key="10">
    <source>
        <dbReference type="Pfam" id="PF04290"/>
    </source>
</evidence>
<keyword evidence="7 9" id="KW-0472">Membrane</keyword>
<accession>A0A4Z0C380</accession>
<feature type="transmembrane region" description="Helical" evidence="9">
    <location>
        <begin position="124"/>
        <end position="145"/>
    </location>
</feature>
<organism evidence="11 12">
    <name type="scientific">Ramlibacter henchirensis</name>
    <dbReference type="NCBI Taxonomy" id="204072"/>
    <lineage>
        <taxon>Bacteria</taxon>
        <taxon>Pseudomonadati</taxon>
        <taxon>Pseudomonadota</taxon>
        <taxon>Betaproteobacteria</taxon>
        <taxon>Burkholderiales</taxon>
        <taxon>Comamonadaceae</taxon>
        <taxon>Ramlibacter</taxon>
    </lineage>
</organism>
<evidence type="ECO:0000256" key="4">
    <source>
        <dbReference type="ARBA" id="ARBA00022519"/>
    </source>
</evidence>
<dbReference type="AlphaFoldDB" id="A0A4Z0C380"/>
<evidence type="ECO:0000256" key="5">
    <source>
        <dbReference type="ARBA" id="ARBA00022692"/>
    </source>
</evidence>
<gene>
    <name evidence="11" type="ORF">EZ313_05090</name>
</gene>
<comment type="similarity">
    <text evidence="8 9">Belongs to the TRAP transporter small permease family.</text>
</comment>
<comment type="caution">
    <text evidence="11">The sequence shown here is derived from an EMBL/GenBank/DDBJ whole genome shotgun (WGS) entry which is preliminary data.</text>
</comment>
<comment type="subunit">
    <text evidence="9">The complex comprises the extracytoplasmic solute receptor protein and the two transmembrane proteins.</text>
</comment>
<feature type="domain" description="Tripartite ATP-independent periplasmic transporters DctQ component" evidence="10">
    <location>
        <begin position="20"/>
        <end position="149"/>
    </location>
</feature>
<dbReference type="Proteomes" id="UP000298180">
    <property type="component" value="Unassembled WGS sequence"/>
</dbReference>
<keyword evidence="12" id="KW-1185">Reference proteome</keyword>
<dbReference type="RefSeq" id="WP_135262112.1">
    <property type="nucleotide sequence ID" value="NZ_SMLM01000001.1"/>
</dbReference>
<evidence type="ECO:0000313" key="12">
    <source>
        <dbReference type="Proteomes" id="UP000298180"/>
    </source>
</evidence>
<proteinExistence type="inferred from homology"/>
<comment type="function">
    <text evidence="9">Part of the tripartite ATP-independent periplasmic (TRAP) transport system.</text>
</comment>
<keyword evidence="6 9" id="KW-1133">Transmembrane helix</keyword>
<protein>
    <recommendedName>
        <fullName evidence="9">TRAP transporter small permease protein</fullName>
    </recommendedName>
</protein>
<reference evidence="11 12" key="1">
    <citation type="submission" date="2019-03" db="EMBL/GenBank/DDBJ databases">
        <title>Ramlibacter henchirensis DSM 14656, whole genome shotgun sequence.</title>
        <authorList>
            <person name="Zhang X."/>
            <person name="Feng G."/>
            <person name="Zhu H."/>
        </authorList>
    </citation>
    <scope>NUCLEOTIDE SEQUENCE [LARGE SCALE GENOMIC DNA]</scope>
    <source>
        <strain evidence="11 12">DSM 14656</strain>
    </source>
</reference>
<feature type="transmembrane region" description="Helical" evidence="9">
    <location>
        <begin position="40"/>
        <end position="61"/>
    </location>
</feature>
<sequence length="154" mass="16780">MLRVLDAAVEALLTALLIVLVLVGGAQIVWRFVLGDPLSWVIEASVLLMVWATMLAGYVGVRRNVHLSADFAGFQARPRVRWWLDLASLLLCIVFVVVYGVSSFTVIDAMEGIPFTALPIGQPALYWSLPAGALLMALALAERVVRHLRQGRGA</sequence>
<evidence type="ECO:0000313" key="11">
    <source>
        <dbReference type="EMBL" id="TFZ06026.1"/>
    </source>
</evidence>
<evidence type="ECO:0000256" key="2">
    <source>
        <dbReference type="ARBA" id="ARBA00022448"/>
    </source>
</evidence>
<dbReference type="GO" id="GO:0005886">
    <property type="term" value="C:plasma membrane"/>
    <property type="evidence" value="ECO:0007669"/>
    <property type="project" value="UniProtKB-SubCell"/>
</dbReference>
<dbReference type="Pfam" id="PF04290">
    <property type="entry name" value="DctQ"/>
    <property type="match status" value="1"/>
</dbReference>
<dbReference type="InterPro" id="IPR007387">
    <property type="entry name" value="TRAP_DctQ"/>
</dbReference>
<dbReference type="GO" id="GO:0015740">
    <property type="term" value="P:C4-dicarboxylate transport"/>
    <property type="evidence" value="ECO:0007669"/>
    <property type="project" value="TreeGrafter"/>
</dbReference>
<dbReference type="EMBL" id="SMLM01000001">
    <property type="protein sequence ID" value="TFZ06026.1"/>
    <property type="molecule type" value="Genomic_DNA"/>
</dbReference>
<evidence type="ECO:0000256" key="9">
    <source>
        <dbReference type="RuleBase" id="RU369079"/>
    </source>
</evidence>
<evidence type="ECO:0000256" key="3">
    <source>
        <dbReference type="ARBA" id="ARBA00022475"/>
    </source>
</evidence>
<evidence type="ECO:0000256" key="7">
    <source>
        <dbReference type="ARBA" id="ARBA00023136"/>
    </source>
</evidence>
<keyword evidence="2 9" id="KW-0813">Transport</keyword>
<dbReference type="InterPro" id="IPR055348">
    <property type="entry name" value="DctQ"/>
</dbReference>
<dbReference type="OrthoDB" id="2085311at2"/>
<evidence type="ECO:0000256" key="6">
    <source>
        <dbReference type="ARBA" id="ARBA00022989"/>
    </source>
</evidence>
<feature type="transmembrane region" description="Helical" evidence="9">
    <location>
        <begin position="12"/>
        <end position="34"/>
    </location>
</feature>
<keyword evidence="5 9" id="KW-0812">Transmembrane</keyword>
<evidence type="ECO:0000256" key="8">
    <source>
        <dbReference type="ARBA" id="ARBA00038436"/>
    </source>
</evidence>